<protein>
    <recommendedName>
        <fullName evidence="3">F-box domain-containing protein</fullName>
    </recommendedName>
</protein>
<comment type="caution">
    <text evidence="1">The sequence shown here is derived from an EMBL/GenBank/DDBJ whole genome shotgun (WGS) entry which is preliminary data.</text>
</comment>
<keyword evidence="2" id="KW-1185">Reference proteome</keyword>
<dbReference type="Proteomes" id="UP000292702">
    <property type="component" value="Unassembled WGS sequence"/>
</dbReference>
<dbReference type="SUPFAM" id="SSF52047">
    <property type="entry name" value="RNI-like"/>
    <property type="match status" value="1"/>
</dbReference>
<organism evidence="1 2">
    <name type="scientific">Steccherinum ochraceum</name>
    <dbReference type="NCBI Taxonomy" id="92696"/>
    <lineage>
        <taxon>Eukaryota</taxon>
        <taxon>Fungi</taxon>
        <taxon>Dikarya</taxon>
        <taxon>Basidiomycota</taxon>
        <taxon>Agaricomycotina</taxon>
        <taxon>Agaricomycetes</taxon>
        <taxon>Polyporales</taxon>
        <taxon>Steccherinaceae</taxon>
        <taxon>Steccherinum</taxon>
    </lineage>
</organism>
<proteinExistence type="predicted"/>
<sequence>MHRIFRIPELVNLIIQHLTIRGLEAVENSDWLYDKSKEPYNVLASVALQDIKALGQTSKVFTEACLNEAWLSQIGVAGLLRLVDAVEEIPRDDDTGSKTWKMSRQLTEQDIPILLRHSSRIQELSLSSIHYLEDTEGAAEMLSFDRMVIFFPKLRTLSWHATGTAELNFVMSSIGDDVLTGISATILAPIPSNIMAMVEKRRHHLKTLFLSSAGHSSENSNVGRTVKTVLQDTTSLTELHISDDVGEYINLWDAAAQLPRLTKLTFHDSSPAGGPSSEVTYSRLAVFDLRLATPDVFILAMASVDFTSLQCFEIDFDGSTSTHRPLDILSAVARSCGTCPLRTLSLRVSGLSGITYPPEKILGPESLDVLKQLPLTHLDINMSWSWNLTNDSLRNIALTWRNITVLDLDPTGVWPTPSNVTMDGLELLAYSCPRLRMLGIQFDSTPPEFYRAEDLYRHMQGRSWSETVHMLSVGRSVIDSPKDVALFLSCIFPNLETCLPHLPSEPAHRVVYQRWIRVSEFLPVMGLARRQERWWDEVEQ</sequence>
<dbReference type="Gene3D" id="3.80.10.10">
    <property type="entry name" value="Ribonuclease Inhibitor"/>
    <property type="match status" value="1"/>
</dbReference>
<reference evidence="1 2" key="1">
    <citation type="submission" date="2018-11" db="EMBL/GenBank/DDBJ databases">
        <title>Genome assembly of Steccherinum ochraceum LE-BIN_3174, the white-rot fungus of the Steccherinaceae family (The Residual Polyporoid clade, Polyporales, Basidiomycota).</title>
        <authorList>
            <person name="Fedorova T.V."/>
            <person name="Glazunova O.A."/>
            <person name="Landesman E.O."/>
            <person name="Moiseenko K.V."/>
            <person name="Psurtseva N.V."/>
            <person name="Savinova O.S."/>
            <person name="Shakhova N.V."/>
            <person name="Tyazhelova T.V."/>
            <person name="Vasina D.V."/>
        </authorList>
    </citation>
    <scope>NUCLEOTIDE SEQUENCE [LARGE SCALE GENOMIC DNA]</scope>
    <source>
        <strain evidence="1 2">LE-BIN_3174</strain>
    </source>
</reference>
<gene>
    <name evidence="1" type="ORF">EIP91_010994</name>
</gene>
<dbReference type="InterPro" id="IPR032675">
    <property type="entry name" value="LRR_dom_sf"/>
</dbReference>
<evidence type="ECO:0000313" key="2">
    <source>
        <dbReference type="Proteomes" id="UP000292702"/>
    </source>
</evidence>
<dbReference type="EMBL" id="RWJN01000069">
    <property type="protein sequence ID" value="TCD68356.1"/>
    <property type="molecule type" value="Genomic_DNA"/>
</dbReference>
<evidence type="ECO:0008006" key="3">
    <source>
        <dbReference type="Google" id="ProtNLM"/>
    </source>
</evidence>
<dbReference type="AlphaFoldDB" id="A0A4R0RLC3"/>
<accession>A0A4R0RLC3</accession>
<dbReference type="STRING" id="92696.A0A4R0RLC3"/>
<name>A0A4R0RLC3_9APHY</name>
<dbReference type="OrthoDB" id="2802434at2759"/>
<evidence type="ECO:0000313" key="1">
    <source>
        <dbReference type="EMBL" id="TCD68356.1"/>
    </source>
</evidence>